<evidence type="ECO:0000256" key="1">
    <source>
        <dbReference type="ARBA" id="ARBA00022729"/>
    </source>
</evidence>
<dbReference type="InterPro" id="IPR005632">
    <property type="entry name" value="Chaperone_Skp"/>
</dbReference>
<organism evidence="4 5">
    <name type="scientific">Alteromonas sediminis</name>
    <dbReference type="NCBI Taxonomy" id="2259342"/>
    <lineage>
        <taxon>Bacteria</taxon>
        <taxon>Pseudomonadati</taxon>
        <taxon>Pseudomonadota</taxon>
        <taxon>Gammaproteobacteria</taxon>
        <taxon>Alteromonadales</taxon>
        <taxon>Alteromonadaceae</taxon>
        <taxon>Alteromonas/Salinimonas group</taxon>
        <taxon>Alteromonas</taxon>
    </lineage>
</organism>
<name>A0A3N5Y3B2_9ALTE</name>
<dbReference type="SMART" id="SM00935">
    <property type="entry name" value="OmpH"/>
    <property type="match status" value="1"/>
</dbReference>
<dbReference type="GO" id="GO:0050821">
    <property type="term" value="P:protein stabilization"/>
    <property type="evidence" value="ECO:0007669"/>
    <property type="project" value="TreeGrafter"/>
</dbReference>
<dbReference type="PANTHER" id="PTHR35089">
    <property type="entry name" value="CHAPERONE PROTEIN SKP"/>
    <property type="match status" value="1"/>
</dbReference>
<dbReference type="OrthoDB" id="5767138at2"/>
<comment type="caution">
    <text evidence="4">The sequence shown here is derived from an EMBL/GenBank/DDBJ whole genome shotgun (WGS) entry which is preliminary data.</text>
</comment>
<evidence type="ECO:0000256" key="2">
    <source>
        <dbReference type="PIRNR" id="PIRNR002094"/>
    </source>
</evidence>
<reference evidence="4 5" key="1">
    <citation type="submission" date="2018-11" db="EMBL/GenBank/DDBJ databases">
        <authorList>
            <person name="Ye M.-Q."/>
            <person name="Du Z.-J."/>
        </authorList>
    </citation>
    <scope>NUCLEOTIDE SEQUENCE [LARGE SCALE GENOMIC DNA]</scope>
    <source>
        <strain evidence="4 5">U0105</strain>
    </source>
</reference>
<gene>
    <name evidence="4" type="ORF">DRW07_02890</name>
</gene>
<proteinExistence type="inferred from homology"/>
<keyword evidence="5" id="KW-1185">Reference proteome</keyword>
<evidence type="ECO:0000256" key="3">
    <source>
        <dbReference type="SAM" id="SignalP"/>
    </source>
</evidence>
<dbReference type="RefSeq" id="WP_124026373.1">
    <property type="nucleotide sequence ID" value="NZ_JBHRSN010000005.1"/>
</dbReference>
<comment type="similarity">
    <text evidence="2">Belongs to the skp family.</text>
</comment>
<feature type="chain" id="PRO_5018131097" evidence="3">
    <location>
        <begin position="26"/>
        <end position="171"/>
    </location>
</feature>
<keyword evidence="1 3" id="KW-0732">Signal</keyword>
<feature type="signal peptide" evidence="3">
    <location>
        <begin position="1"/>
        <end position="25"/>
    </location>
</feature>
<protein>
    <submittedName>
        <fullName evidence="4">OmpH family outer membrane protein</fullName>
    </submittedName>
</protein>
<dbReference type="GO" id="GO:0051082">
    <property type="term" value="F:unfolded protein binding"/>
    <property type="evidence" value="ECO:0007669"/>
    <property type="project" value="InterPro"/>
</dbReference>
<evidence type="ECO:0000313" key="5">
    <source>
        <dbReference type="Proteomes" id="UP000275281"/>
    </source>
</evidence>
<dbReference type="EMBL" id="RPOK01000001">
    <property type="protein sequence ID" value="RPJ68372.1"/>
    <property type="molecule type" value="Genomic_DNA"/>
</dbReference>
<accession>A0A3N5Y3B2</accession>
<dbReference type="SUPFAM" id="SSF111384">
    <property type="entry name" value="OmpH-like"/>
    <property type="match status" value="1"/>
</dbReference>
<dbReference type="GO" id="GO:0005829">
    <property type="term" value="C:cytosol"/>
    <property type="evidence" value="ECO:0007669"/>
    <property type="project" value="TreeGrafter"/>
</dbReference>
<dbReference type="InterPro" id="IPR024930">
    <property type="entry name" value="Skp_dom_sf"/>
</dbReference>
<dbReference type="PIRSF" id="PIRSF002094">
    <property type="entry name" value="OMP26_Skp"/>
    <property type="match status" value="1"/>
</dbReference>
<dbReference type="Gene3D" id="3.30.910.20">
    <property type="entry name" value="Skp domain"/>
    <property type="match status" value="1"/>
</dbReference>
<sequence>MKYVTKSLIATAMLGASLVSAPVLAEQKIAIIDVQGVFQAMPQAAEINAKIQSEFKTQIDEINQLQKDGQFYAERLQRDAATMSDSEKEDLQQKILDVRQQLAEKGQPLQQNIQRRTQEERNVLLGIIKNAIDSVAASQNYDLVLDAGAASFAKPEFDISQKVLDEINKAN</sequence>
<dbReference type="AlphaFoldDB" id="A0A3N5Y3B2"/>
<evidence type="ECO:0000313" key="4">
    <source>
        <dbReference type="EMBL" id="RPJ68372.1"/>
    </source>
</evidence>
<dbReference type="Proteomes" id="UP000275281">
    <property type="component" value="Unassembled WGS sequence"/>
</dbReference>
<dbReference type="PANTHER" id="PTHR35089:SF1">
    <property type="entry name" value="CHAPERONE PROTEIN SKP"/>
    <property type="match status" value="1"/>
</dbReference>
<dbReference type="Pfam" id="PF03938">
    <property type="entry name" value="OmpH"/>
    <property type="match status" value="1"/>
</dbReference>